<keyword evidence="4" id="KW-1185">Reference proteome</keyword>
<sequence>MVYHSRRTTTTLNTTTMLLNLALFCQCVHSLVIHPRLRSTSAAVAARQIGSGPETIAAEDEQLQHLIDTSRSRSSDQSKRRRWYGAEAKQMLRHLDEIRHRTEAAQRNAVSKVGKVSLLDKLFALFTDKPDDEGPKHDCFFSAFNCPVNPARNIPGVRRVRITADERRKLLAAKQRAATIGISGDTTARHSRRARNHSHHHHQQQQRI</sequence>
<protein>
    <submittedName>
        <fullName evidence="3">Uncharacterized protein</fullName>
    </submittedName>
</protein>
<dbReference type="Proteomes" id="UP001620626">
    <property type="component" value="Unassembled WGS sequence"/>
</dbReference>
<proteinExistence type="predicted"/>
<comment type="caution">
    <text evidence="3">The sequence shown here is derived from an EMBL/GenBank/DDBJ whole genome shotgun (WGS) entry which is preliminary data.</text>
</comment>
<dbReference type="AlphaFoldDB" id="A0ABD2IKM4"/>
<gene>
    <name evidence="3" type="ORF">niasHT_032453</name>
</gene>
<evidence type="ECO:0000313" key="4">
    <source>
        <dbReference type="Proteomes" id="UP001620626"/>
    </source>
</evidence>
<feature type="signal peptide" evidence="2">
    <location>
        <begin position="1"/>
        <end position="30"/>
    </location>
</feature>
<dbReference type="EMBL" id="JBICBT010001308">
    <property type="protein sequence ID" value="KAL3073848.1"/>
    <property type="molecule type" value="Genomic_DNA"/>
</dbReference>
<evidence type="ECO:0000313" key="3">
    <source>
        <dbReference type="EMBL" id="KAL3073848.1"/>
    </source>
</evidence>
<feature type="chain" id="PRO_5044783261" evidence="2">
    <location>
        <begin position="31"/>
        <end position="208"/>
    </location>
</feature>
<name>A0ABD2IKM4_9BILA</name>
<evidence type="ECO:0000256" key="2">
    <source>
        <dbReference type="SAM" id="SignalP"/>
    </source>
</evidence>
<feature type="compositionally biased region" description="Basic residues" evidence="1">
    <location>
        <begin position="189"/>
        <end position="208"/>
    </location>
</feature>
<organism evidence="3 4">
    <name type="scientific">Heterodera trifolii</name>
    <dbReference type="NCBI Taxonomy" id="157864"/>
    <lineage>
        <taxon>Eukaryota</taxon>
        <taxon>Metazoa</taxon>
        <taxon>Ecdysozoa</taxon>
        <taxon>Nematoda</taxon>
        <taxon>Chromadorea</taxon>
        <taxon>Rhabditida</taxon>
        <taxon>Tylenchina</taxon>
        <taxon>Tylenchomorpha</taxon>
        <taxon>Tylenchoidea</taxon>
        <taxon>Heteroderidae</taxon>
        <taxon>Heteroderinae</taxon>
        <taxon>Heterodera</taxon>
    </lineage>
</organism>
<keyword evidence="2" id="KW-0732">Signal</keyword>
<evidence type="ECO:0000256" key="1">
    <source>
        <dbReference type="SAM" id="MobiDB-lite"/>
    </source>
</evidence>
<reference evidence="3 4" key="1">
    <citation type="submission" date="2024-10" db="EMBL/GenBank/DDBJ databases">
        <authorList>
            <person name="Kim D."/>
        </authorList>
    </citation>
    <scope>NUCLEOTIDE SEQUENCE [LARGE SCALE GENOMIC DNA]</scope>
    <source>
        <strain evidence="3">BH-2024</strain>
    </source>
</reference>
<feature type="region of interest" description="Disordered" evidence="1">
    <location>
        <begin position="181"/>
        <end position="208"/>
    </location>
</feature>
<accession>A0ABD2IKM4</accession>